<dbReference type="Gene3D" id="1.10.1610.10">
    <property type="match status" value="1"/>
</dbReference>
<keyword evidence="5 10" id="KW-0169">Cobalamin biosynthesis</keyword>
<dbReference type="GO" id="GO:0009236">
    <property type="term" value="P:cobalamin biosynthetic process"/>
    <property type="evidence" value="ECO:0007669"/>
    <property type="project" value="UniProtKB-UniRule"/>
</dbReference>
<dbReference type="EC" id="2.4.2.21" evidence="3 10"/>
<comment type="function">
    <text evidence="10">Catalyzes the synthesis of alpha-ribazole-5'-phosphate from nicotinate mononucleotide (NAMN) and 5,6-dimethylbenzimidazole (DMB).</text>
</comment>
<evidence type="ECO:0000313" key="11">
    <source>
        <dbReference type="EMBL" id="BEQ15683.1"/>
    </source>
</evidence>
<keyword evidence="6 10" id="KW-0328">Glycosyltransferase</keyword>
<comment type="catalytic activity">
    <reaction evidence="9 10">
        <text>5,6-dimethylbenzimidazole + nicotinate beta-D-ribonucleotide = alpha-ribazole 5'-phosphate + nicotinate + H(+)</text>
        <dbReference type="Rhea" id="RHEA:11196"/>
        <dbReference type="ChEBI" id="CHEBI:15378"/>
        <dbReference type="ChEBI" id="CHEBI:15890"/>
        <dbReference type="ChEBI" id="CHEBI:32544"/>
        <dbReference type="ChEBI" id="CHEBI:57502"/>
        <dbReference type="ChEBI" id="CHEBI:57918"/>
        <dbReference type="EC" id="2.4.2.21"/>
    </reaction>
</comment>
<dbReference type="PANTHER" id="PTHR43463">
    <property type="entry name" value="NICOTINATE-NUCLEOTIDE--DIMETHYLBENZIMIDAZOLE PHOSPHORIBOSYLTRANSFERASE"/>
    <property type="match status" value="1"/>
</dbReference>
<evidence type="ECO:0000256" key="1">
    <source>
        <dbReference type="ARBA" id="ARBA00005049"/>
    </source>
</evidence>
<accession>A0AAU9EEZ6</accession>
<dbReference type="AlphaFoldDB" id="A0AAU9EEZ6"/>
<dbReference type="EMBL" id="AP028679">
    <property type="protein sequence ID" value="BEQ15683.1"/>
    <property type="molecule type" value="Genomic_DNA"/>
</dbReference>
<evidence type="ECO:0000256" key="5">
    <source>
        <dbReference type="ARBA" id="ARBA00022573"/>
    </source>
</evidence>
<evidence type="ECO:0000256" key="6">
    <source>
        <dbReference type="ARBA" id="ARBA00022676"/>
    </source>
</evidence>
<keyword evidence="12" id="KW-1185">Reference proteome</keyword>
<evidence type="ECO:0000256" key="7">
    <source>
        <dbReference type="ARBA" id="ARBA00022679"/>
    </source>
</evidence>
<reference evidence="12" key="1">
    <citation type="journal article" date="2023" name="Arch. Microbiol.">
        <title>Desulfoferula mesophilus gen. nov. sp. nov., a mesophilic sulfate-reducing bacterium isolated from a brackish lake sediment.</title>
        <authorList>
            <person name="Watanabe T."/>
            <person name="Yabe T."/>
            <person name="Tsuji J.M."/>
            <person name="Fukui M."/>
        </authorList>
    </citation>
    <scope>NUCLEOTIDE SEQUENCE [LARGE SCALE GENOMIC DNA]</scope>
    <source>
        <strain evidence="12">12FAK</strain>
    </source>
</reference>
<evidence type="ECO:0000256" key="2">
    <source>
        <dbReference type="ARBA" id="ARBA00007110"/>
    </source>
</evidence>
<dbReference type="HAMAP" id="MF_00230">
    <property type="entry name" value="CobT"/>
    <property type="match status" value="1"/>
</dbReference>
<dbReference type="Pfam" id="PF02277">
    <property type="entry name" value="DBI_PRT"/>
    <property type="match status" value="1"/>
</dbReference>
<feature type="active site" description="Proton acceptor" evidence="10">
    <location>
        <position position="318"/>
    </location>
</feature>
<protein>
    <recommendedName>
        <fullName evidence="4 10">Nicotinate-nucleotide--dimethylbenzimidazole phosphoribosyltransferase</fullName>
        <shortName evidence="10">NN:DBI PRT</shortName>
        <ecNumber evidence="3 10">2.4.2.21</ecNumber>
    </recommendedName>
    <alternativeName>
        <fullName evidence="8 10">N(1)-alpha-phosphoribosyltransferase</fullName>
    </alternativeName>
</protein>
<dbReference type="RefSeq" id="WP_338600423.1">
    <property type="nucleotide sequence ID" value="NZ_AP028679.1"/>
</dbReference>
<dbReference type="InterPro" id="IPR017846">
    <property type="entry name" value="Nict_dMeBzImd_PRibTrfase_bact"/>
</dbReference>
<evidence type="ECO:0000256" key="8">
    <source>
        <dbReference type="ARBA" id="ARBA00030686"/>
    </source>
</evidence>
<dbReference type="PANTHER" id="PTHR43463:SF1">
    <property type="entry name" value="NICOTINATE-NUCLEOTIDE--DIMETHYLBENZIMIDAZOLE PHOSPHORIBOSYLTRANSFERASE"/>
    <property type="match status" value="1"/>
</dbReference>
<dbReference type="KEGG" id="dmp:FAK_27490"/>
<evidence type="ECO:0000256" key="9">
    <source>
        <dbReference type="ARBA" id="ARBA00047340"/>
    </source>
</evidence>
<organism evidence="11 12">
    <name type="scientific">Desulfoferula mesophila</name>
    <dbReference type="NCBI Taxonomy" id="3058419"/>
    <lineage>
        <taxon>Bacteria</taxon>
        <taxon>Pseudomonadati</taxon>
        <taxon>Thermodesulfobacteriota</taxon>
        <taxon>Desulfarculia</taxon>
        <taxon>Desulfarculales</taxon>
        <taxon>Desulfarculaceae</taxon>
        <taxon>Desulfoferula</taxon>
    </lineage>
</organism>
<dbReference type="FunFam" id="3.40.50.10210:FF:000001">
    <property type="entry name" value="Nicotinate-nucleotide--dimethylbenzimidazole phosphoribosyltransferase"/>
    <property type="match status" value="1"/>
</dbReference>
<dbReference type="NCBIfam" id="NF000996">
    <property type="entry name" value="PRK00105.1"/>
    <property type="match status" value="1"/>
</dbReference>
<dbReference type="InterPro" id="IPR036087">
    <property type="entry name" value="Nict_dMeBzImd_PRibTrfase_sf"/>
</dbReference>
<dbReference type="SUPFAM" id="SSF52733">
    <property type="entry name" value="Nicotinate mononucleotide:5,6-dimethylbenzimidazole phosphoribosyltransferase (CobT)"/>
    <property type="match status" value="1"/>
</dbReference>
<name>A0AAU9EEZ6_9BACT</name>
<dbReference type="InterPro" id="IPR023195">
    <property type="entry name" value="Nict_dMeBzImd_PRibTrfase_N"/>
</dbReference>
<keyword evidence="7 10" id="KW-0808">Transferase</keyword>
<dbReference type="Gene3D" id="3.40.50.10210">
    <property type="match status" value="1"/>
</dbReference>
<dbReference type="InterPro" id="IPR003200">
    <property type="entry name" value="Nict_dMeBzImd_PRibTrfase"/>
</dbReference>
<evidence type="ECO:0000313" key="12">
    <source>
        <dbReference type="Proteomes" id="UP001366166"/>
    </source>
</evidence>
<evidence type="ECO:0000256" key="10">
    <source>
        <dbReference type="HAMAP-Rule" id="MF_00230"/>
    </source>
</evidence>
<proteinExistence type="inferred from homology"/>
<gene>
    <name evidence="10 11" type="primary">cobT</name>
    <name evidence="11" type="ORF">FAK_27490</name>
</gene>
<dbReference type="NCBIfam" id="TIGR03160">
    <property type="entry name" value="cobT_DBIPRT"/>
    <property type="match status" value="1"/>
</dbReference>
<evidence type="ECO:0000256" key="4">
    <source>
        <dbReference type="ARBA" id="ARBA00015486"/>
    </source>
</evidence>
<evidence type="ECO:0000256" key="3">
    <source>
        <dbReference type="ARBA" id="ARBA00011991"/>
    </source>
</evidence>
<dbReference type="Proteomes" id="UP001366166">
    <property type="component" value="Chromosome"/>
</dbReference>
<dbReference type="CDD" id="cd02439">
    <property type="entry name" value="DMB-PRT_CobT"/>
    <property type="match status" value="1"/>
</dbReference>
<sequence length="352" mass="35950">MSTLEEIIARIKPLDRSAGEAAQARLDNLTKPLGALGDLERLARHLAEIRGSADIAQPRAAVAVFAADHGVAQAGVSPYPAEVTPQMVFNILAGGAGINVLSRRAEAEVTVVDVGVNYDFGDTPGLVQAKVAMGTKNLAEEAAMTLDEARQAIGVGAQVANKLIADGADLLIAGEMGIGNTTPCAALTALFSGRPVAEVTGRGAGLDEKGLAQKIRIIEKALALHRPSPERPLEALAALGGLEIAAICGYMLEAAAQGVPVIVDGFIAGCGALVATRLAPAVADYLMAGHNSVEIGHQVQLKAMGLTPILSLDLRLGEGTGAALALQIVRAAVAIYNEMATFADAGVTGHQG</sequence>
<dbReference type="GO" id="GO:0008939">
    <property type="term" value="F:nicotinate-nucleotide-dimethylbenzimidazole phosphoribosyltransferase activity"/>
    <property type="evidence" value="ECO:0007669"/>
    <property type="project" value="UniProtKB-UniRule"/>
</dbReference>
<comment type="similarity">
    <text evidence="2 10">Belongs to the CobT family.</text>
</comment>
<comment type="pathway">
    <text evidence="1 10">Nucleoside biosynthesis; alpha-ribazole biosynthesis; alpha-ribazole from 5,6-dimethylbenzimidazole: step 1/2.</text>
</comment>